<sequence>MFQKYECTHEALASLPIDGNCENLGLNPTLKALGKSYNFESYRLPKMPDNLDEYYKMAVEDWIYTGTLKDALFSDETKVKFARVS</sequence>
<dbReference type="EMBL" id="UYRV01025163">
    <property type="protein sequence ID" value="VDK76935.1"/>
    <property type="molecule type" value="Genomic_DNA"/>
</dbReference>
<keyword evidence="2" id="KW-1185">Reference proteome</keyword>
<dbReference type="Proteomes" id="UP000271889">
    <property type="component" value="Unassembled WGS sequence"/>
</dbReference>
<reference evidence="1 2" key="1">
    <citation type="submission" date="2018-11" db="EMBL/GenBank/DDBJ databases">
        <authorList>
            <consortium name="Pathogen Informatics"/>
        </authorList>
    </citation>
    <scope>NUCLEOTIDE SEQUENCE [LARGE SCALE GENOMIC DNA]</scope>
</reference>
<protein>
    <submittedName>
        <fullName evidence="1">Uncharacterized protein</fullName>
    </submittedName>
</protein>
<organism evidence="1 2">
    <name type="scientific">Cylicostephanus goldi</name>
    <name type="common">Nematode worm</name>
    <dbReference type="NCBI Taxonomy" id="71465"/>
    <lineage>
        <taxon>Eukaryota</taxon>
        <taxon>Metazoa</taxon>
        <taxon>Ecdysozoa</taxon>
        <taxon>Nematoda</taxon>
        <taxon>Chromadorea</taxon>
        <taxon>Rhabditida</taxon>
        <taxon>Rhabditina</taxon>
        <taxon>Rhabditomorpha</taxon>
        <taxon>Strongyloidea</taxon>
        <taxon>Strongylidae</taxon>
        <taxon>Cylicostephanus</taxon>
    </lineage>
</organism>
<name>A0A3P6T838_CYLGO</name>
<evidence type="ECO:0000313" key="2">
    <source>
        <dbReference type="Proteomes" id="UP000271889"/>
    </source>
</evidence>
<accession>A0A3P6T838</accession>
<dbReference type="AlphaFoldDB" id="A0A3P6T838"/>
<proteinExistence type="predicted"/>
<evidence type="ECO:0000313" key="1">
    <source>
        <dbReference type="EMBL" id="VDK76935.1"/>
    </source>
</evidence>
<gene>
    <name evidence="1" type="ORF">CGOC_LOCUS7297</name>
</gene>